<reference evidence="1" key="1">
    <citation type="submission" date="2022-01" db="EMBL/GenBank/DDBJ databases">
        <title>Collection of gut derived symbiotic bacterial strains cultured from healthy donors.</title>
        <authorList>
            <person name="Lin H."/>
            <person name="Kohout C."/>
            <person name="Waligurski E."/>
            <person name="Pamer E.G."/>
        </authorList>
    </citation>
    <scope>NUCLEOTIDE SEQUENCE</scope>
    <source>
        <strain evidence="1">DFI.5.49</strain>
    </source>
</reference>
<gene>
    <name evidence="1" type="ORF">L0N21_13490</name>
</gene>
<accession>A0AAE3F5U3</accession>
<dbReference type="EMBL" id="JAKNFS010000020">
    <property type="protein sequence ID" value="MCG4766512.1"/>
    <property type="molecule type" value="Genomic_DNA"/>
</dbReference>
<sequence length="86" mass="10188">MRYASGNIDDLNRIKQQMTMEAITQGTAEHIMHHVMINFILNGEMRFMQFDFTRESADTKNVFLFVEDYTVPQQQMMLLLEKKLVL</sequence>
<dbReference type="AlphaFoldDB" id="A0AAE3F5U3"/>
<evidence type="ECO:0000313" key="1">
    <source>
        <dbReference type="EMBL" id="MCG4766512.1"/>
    </source>
</evidence>
<name>A0AAE3F5U3_9FIRM</name>
<protein>
    <submittedName>
        <fullName evidence="1">Uncharacterized protein</fullName>
    </submittedName>
</protein>
<dbReference type="Proteomes" id="UP001199915">
    <property type="component" value="Unassembled WGS sequence"/>
</dbReference>
<evidence type="ECO:0000313" key="2">
    <source>
        <dbReference type="Proteomes" id="UP001199915"/>
    </source>
</evidence>
<comment type="caution">
    <text evidence="1">The sequence shown here is derived from an EMBL/GenBank/DDBJ whole genome shotgun (WGS) entry which is preliminary data.</text>
</comment>
<dbReference type="RefSeq" id="WP_173812932.1">
    <property type="nucleotide sequence ID" value="NZ_JAAITY010000007.1"/>
</dbReference>
<organism evidence="1 2">
    <name type="scientific">Fusicatenibacter saccharivorans</name>
    <dbReference type="NCBI Taxonomy" id="1150298"/>
    <lineage>
        <taxon>Bacteria</taxon>
        <taxon>Bacillati</taxon>
        <taxon>Bacillota</taxon>
        <taxon>Clostridia</taxon>
        <taxon>Lachnospirales</taxon>
        <taxon>Lachnospiraceae</taxon>
        <taxon>Fusicatenibacter</taxon>
    </lineage>
</organism>
<proteinExistence type="predicted"/>